<sequence length="284" mass="32738">METSWLAAQVERVERSVAFLRQDQLALLHGLHLEILRLQKRCTELTCELEVKPLGRTQAEVEAEEEYLEERCREVEMRLEEEQWTVEELHKELSQKGALVRALRNSLRDEERRFLQELQRRSHRSTELHTQLRIQTETAAYLSFQLHAARRHLRQMHLQRPLQTPPPAQLLSPPAALPLQRRAQLRGERARECVPRERVTAPAEPIPMPDPALFLPPGKRRSCPPFTPTQSQEDTEEGQEDQGEGEEEAENTEEDSCCSSPVDTVTPTTCHQPETQDYNCGSST</sequence>
<keyword evidence="1 2" id="KW-0175">Coiled coil</keyword>
<dbReference type="PANTHER" id="PTHR14882:SF3">
    <property type="entry name" value="COILED-COIL DOMAIN CONTAINING 92B"/>
    <property type="match status" value="1"/>
</dbReference>
<comment type="caution">
    <text evidence="5">The sequence shown here is derived from an EMBL/GenBank/DDBJ whole genome shotgun (WGS) entry which is preliminary data.</text>
</comment>
<evidence type="ECO:0000313" key="6">
    <source>
        <dbReference type="Proteomes" id="UP000829720"/>
    </source>
</evidence>
<feature type="compositionally biased region" description="Acidic residues" evidence="3">
    <location>
        <begin position="233"/>
        <end position="256"/>
    </location>
</feature>
<dbReference type="OrthoDB" id="9941131at2759"/>
<evidence type="ECO:0000313" key="5">
    <source>
        <dbReference type="EMBL" id="KAI1894017.1"/>
    </source>
</evidence>
<dbReference type="Proteomes" id="UP000829720">
    <property type="component" value="Unassembled WGS sequence"/>
</dbReference>
<reference evidence="5" key="1">
    <citation type="submission" date="2021-01" db="EMBL/GenBank/DDBJ databases">
        <authorList>
            <person name="Zahm M."/>
            <person name="Roques C."/>
            <person name="Cabau C."/>
            <person name="Klopp C."/>
            <person name="Donnadieu C."/>
            <person name="Jouanno E."/>
            <person name="Lampietro C."/>
            <person name="Louis A."/>
            <person name="Herpin A."/>
            <person name="Echchiki A."/>
            <person name="Berthelot C."/>
            <person name="Parey E."/>
            <person name="Roest-Crollius H."/>
            <person name="Braasch I."/>
            <person name="Postlethwait J."/>
            <person name="Bobe J."/>
            <person name="Montfort J."/>
            <person name="Bouchez O."/>
            <person name="Begum T."/>
            <person name="Mejri S."/>
            <person name="Adams A."/>
            <person name="Chen W.-J."/>
            <person name="Guiguen Y."/>
        </authorList>
    </citation>
    <scope>NUCLEOTIDE SEQUENCE</scope>
    <source>
        <tissue evidence="5">Blood</tissue>
    </source>
</reference>
<organism evidence="5 6">
    <name type="scientific">Albula goreensis</name>
    <dbReference type="NCBI Taxonomy" id="1534307"/>
    <lineage>
        <taxon>Eukaryota</taxon>
        <taxon>Metazoa</taxon>
        <taxon>Chordata</taxon>
        <taxon>Craniata</taxon>
        <taxon>Vertebrata</taxon>
        <taxon>Euteleostomi</taxon>
        <taxon>Actinopterygii</taxon>
        <taxon>Neopterygii</taxon>
        <taxon>Teleostei</taxon>
        <taxon>Albuliformes</taxon>
        <taxon>Albulidae</taxon>
        <taxon>Albula</taxon>
    </lineage>
</organism>
<protein>
    <recommendedName>
        <fullName evidence="4">CCDC92/74 N-terminal domain-containing protein</fullName>
    </recommendedName>
</protein>
<proteinExistence type="predicted"/>
<name>A0A8T3DET7_9TELE</name>
<dbReference type="PANTHER" id="PTHR14882">
    <property type="entry name" value="COILED-COIL DOMAIN-CONTAINING 74A"/>
    <property type="match status" value="1"/>
</dbReference>
<dbReference type="AlphaFoldDB" id="A0A8T3DET7"/>
<dbReference type="InterPro" id="IPR039496">
    <property type="entry name" value="CCDC92/74_N"/>
</dbReference>
<feature type="compositionally biased region" description="Basic and acidic residues" evidence="3">
    <location>
        <begin position="185"/>
        <end position="199"/>
    </location>
</feature>
<evidence type="ECO:0000256" key="1">
    <source>
        <dbReference type="ARBA" id="ARBA00023054"/>
    </source>
</evidence>
<keyword evidence="6" id="KW-1185">Reference proteome</keyword>
<evidence type="ECO:0000259" key="4">
    <source>
        <dbReference type="Pfam" id="PF14916"/>
    </source>
</evidence>
<accession>A0A8T3DET7</accession>
<gene>
    <name evidence="5" type="ORF">AGOR_G00129660</name>
</gene>
<feature type="region of interest" description="Disordered" evidence="3">
    <location>
        <begin position="183"/>
        <end position="284"/>
    </location>
</feature>
<feature type="domain" description="CCDC92/74 N-terminal" evidence="4">
    <location>
        <begin position="8"/>
        <end position="59"/>
    </location>
</feature>
<dbReference type="EMBL" id="JAERUA010000011">
    <property type="protein sequence ID" value="KAI1894017.1"/>
    <property type="molecule type" value="Genomic_DNA"/>
</dbReference>
<feature type="coiled-coil region" evidence="2">
    <location>
        <begin position="58"/>
        <end position="92"/>
    </location>
</feature>
<evidence type="ECO:0000256" key="3">
    <source>
        <dbReference type="SAM" id="MobiDB-lite"/>
    </source>
</evidence>
<dbReference type="Pfam" id="PF14916">
    <property type="entry name" value="CCDC92"/>
    <property type="match status" value="1"/>
</dbReference>
<feature type="compositionally biased region" description="Polar residues" evidence="3">
    <location>
        <begin position="257"/>
        <end position="284"/>
    </location>
</feature>
<evidence type="ECO:0000256" key="2">
    <source>
        <dbReference type="SAM" id="Coils"/>
    </source>
</evidence>
<dbReference type="InterPro" id="IPR040370">
    <property type="entry name" value="CCDC74A/CCDC74B/CCDC92"/>
</dbReference>